<dbReference type="HOGENOM" id="CLU_030742_5_0_2"/>
<dbReference type="RefSeq" id="WP_009071776.1">
    <property type="nucleotide sequence ID" value="NZ_JH597761.1"/>
</dbReference>
<protein>
    <submittedName>
        <fullName evidence="2">NADH dehydrogenase, FAD-containing subunit</fullName>
    </submittedName>
</protein>
<proteinExistence type="predicted"/>
<dbReference type="EMBL" id="JH597761">
    <property type="protein sequence ID" value="EHP70867.1"/>
    <property type="molecule type" value="Genomic_DNA"/>
</dbReference>
<dbReference type="PRINTS" id="PR00420">
    <property type="entry name" value="RNGMNOXGNASE"/>
</dbReference>
<dbReference type="Gene3D" id="3.50.50.100">
    <property type="match status" value="1"/>
</dbReference>
<organism evidence="2 3">
    <name type="scientific">Metallosphaera yellowstonensis MK1</name>
    <dbReference type="NCBI Taxonomy" id="671065"/>
    <lineage>
        <taxon>Archaea</taxon>
        <taxon>Thermoproteota</taxon>
        <taxon>Thermoprotei</taxon>
        <taxon>Sulfolobales</taxon>
        <taxon>Sulfolobaceae</taxon>
        <taxon>Metallosphaera</taxon>
    </lineage>
</organism>
<sequence length="355" mass="38874">MKRVVIVGGGNGGAVVSNRLAGKGLEVLVVDPADVHVYQPGIVDLALGEERVESITRPLDSVVSGKHVKSKVTKVDPDNHRVLTDKGEISYDYLVLAPGVKSKEIPSIPHWHTVEGGLEIRRLVNSFSGKKIVVGYWGVIKCPAAPFEFSFLLKKRFPNAEVTLLNPILNPPEIQKPMAMAFGKRATELGIKVMRGFRITKVDVQNRVIESDTGEKVNYDLALLDPPVYLSEEFKGLADQSGFIAVDRESLRVGNYDNVFAIGDANNITVPPKTGAKAHYEAKVVSDNILADVMGWERKRYDGSAMCAVYGGGGEGYLIRMNFTNSRAYGASPIFSKMKKAFTSLYWATLKGYIP</sequence>
<dbReference type="InterPro" id="IPR036188">
    <property type="entry name" value="FAD/NAD-bd_sf"/>
</dbReference>
<dbReference type="Pfam" id="PF07992">
    <property type="entry name" value="Pyr_redox_2"/>
    <property type="match status" value="1"/>
</dbReference>
<dbReference type="AlphaFoldDB" id="H2C3P6"/>
<dbReference type="Proteomes" id="UP000003980">
    <property type="component" value="Unassembled WGS sequence"/>
</dbReference>
<evidence type="ECO:0000313" key="2">
    <source>
        <dbReference type="EMBL" id="EHP70867.1"/>
    </source>
</evidence>
<dbReference type="InterPro" id="IPR052541">
    <property type="entry name" value="SQRD"/>
</dbReference>
<dbReference type="STRING" id="671065.MetMK1DRAFT_00013710"/>
<feature type="domain" description="FAD/NAD(P)-binding" evidence="1">
    <location>
        <begin position="3"/>
        <end position="270"/>
    </location>
</feature>
<dbReference type="PANTHER" id="PTHR43755">
    <property type="match status" value="1"/>
</dbReference>
<dbReference type="PANTHER" id="PTHR43755:SF1">
    <property type="entry name" value="FAD-DEPENDENT PYRIDINE NUCLEOTIDE-DISULPHIDE OXIDOREDUCTASE"/>
    <property type="match status" value="1"/>
</dbReference>
<dbReference type="SUPFAM" id="SSF51905">
    <property type="entry name" value="FAD/NAD(P)-binding domain"/>
    <property type="match status" value="1"/>
</dbReference>
<accession>H2C3P6</accession>
<evidence type="ECO:0000259" key="1">
    <source>
        <dbReference type="Pfam" id="PF07992"/>
    </source>
</evidence>
<dbReference type="GO" id="GO:0016491">
    <property type="term" value="F:oxidoreductase activity"/>
    <property type="evidence" value="ECO:0007669"/>
    <property type="project" value="InterPro"/>
</dbReference>
<gene>
    <name evidence="2" type="ORF">MetMK1DRAFT_00013710</name>
</gene>
<dbReference type="InterPro" id="IPR023753">
    <property type="entry name" value="FAD/NAD-binding_dom"/>
</dbReference>
<dbReference type="eggNOG" id="arCOG01064">
    <property type="taxonomic scope" value="Archaea"/>
</dbReference>
<evidence type="ECO:0000313" key="3">
    <source>
        <dbReference type="Proteomes" id="UP000003980"/>
    </source>
</evidence>
<keyword evidence="3" id="KW-1185">Reference proteome</keyword>
<name>H2C3P6_9CREN</name>
<reference evidence="2 3" key="1">
    <citation type="submission" date="2012-01" db="EMBL/GenBank/DDBJ databases">
        <title>Improved High-Quality Draft sequence of Metallosphaera yellowstonensis MK1.</title>
        <authorList>
            <consortium name="US DOE Joint Genome Institute"/>
            <person name="Lucas S."/>
            <person name="Han J."/>
            <person name="Cheng J.-F."/>
            <person name="Goodwin L."/>
            <person name="Pitluck S."/>
            <person name="Peters L."/>
            <person name="Teshima H."/>
            <person name="Detter J.C."/>
            <person name="Han C."/>
            <person name="Tapia R."/>
            <person name="Land M."/>
            <person name="Hauser L."/>
            <person name="Kyrpides N."/>
            <person name="Kozubal M."/>
            <person name="Macur R.E."/>
            <person name="Jay Z."/>
            <person name="Inskeep W."/>
            <person name="Woyke T."/>
        </authorList>
    </citation>
    <scope>NUCLEOTIDE SEQUENCE [LARGE SCALE GENOMIC DNA]</scope>
    <source>
        <strain evidence="2 3">MK1</strain>
    </source>
</reference>